<dbReference type="InterPro" id="IPR012373">
    <property type="entry name" value="Ferrdict_sens_TM"/>
</dbReference>
<evidence type="ECO:0000313" key="4">
    <source>
        <dbReference type="EMBL" id="GGH61524.1"/>
    </source>
</evidence>
<keyword evidence="1" id="KW-0812">Transmembrane</keyword>
<organism evidence="4 5">
    <name type="scientific">Filimonas zeae</name>
    <dbReference type="NCBI Taxonomy" id="1737353"/>
    <lineage>
        <taxon>Bacteria</taxon>
        <taxon>Pseudomonadati</taxon>
        <taxon>Bacteroidota</taxon>
        <taxon>Chitinophagia</taxon>
        <taxon>Chitinophagales</taxon>
        <taxon>Chitinophagaceae</taxon>
        <taxon>Filimonas</taxon>
    </lineage>
</organism>
<accession>A0A917MSF6</accession>
<dbReference type="AlphaFoldDB" id="A0A917MSF6"/>
<feature type="transmembrane region" description="Helical" evidence="1">
    <location>
        <begin position="75"/>
        <end position="96"/>
    </location>
</feature>
<feature type="domain" description="FecR protein" evidence="2">
    <location>
        <begin position="171"/>
        <end position="266"/>
    </location>
</feature>
<evidence type="ECO:0000259" key="3">
    <source>
        <dbReference type="Pfam" id="PF16344"/>
    </source>
</evidence>
<evidence type="ECO:0000313" key="5">
    <source>
        <dbReference type="Proteomes" id="UP000627292"/>
    </source>
</evidence>
<dbReference type="Gene3D" id="2.60.120.1440">
    <property type="match status" value="1"/>
</dbReference>
<keyword evidence="1" id="KW-0472">Membrane</keyword>
<keyword evidence="5" id="KW-1185">Reference proteome</keyword>
<dbReference type="PANTHER" id="PTHR30273:SF2">
    <property type="entry name" value="PROTEIN FECR"/>
    <property type="match status" value="1"/>
</dbReference>
<dbReference type="InterPro" id="IPR006860">
    <property type="entry name" value="FecR"/>
</dbReference>
<sequence length="380" mass="42139">MLEQHHFYQQLVKRYAANQATSEELEVFFHLLEQGKLDAALEMYMNEAAGLTEAPPYAEEPSEAVITPLYTKRKLLYRVAAAAVILILAGSAWWFMNRINEPAHPGELAVQQDILPGVSGATLTLEDGSVMQLDTAARTLQVTQGETSLLAGKGTLTYRGAPEAGNLRYNVLTTHKGEQYRITLSDGTKILADAATSLRFPVAFTGRERVVEINGHAWFEVAENARQPFYVKKGNQLVQVLGTSFDMLAYDNEKNMAVTLVTGRVQVNNGKAVCRLAPGQQAIAAKGAEGITLIKEADIEAATAWINGKMVFRNADIATIMRAAERWYNIEVEVQGNLTGRSFYFAVNRTAPLSELLHFLEIYHIKYKLDTVTRKLILMQ</sequence>
<dbReference type="RefSeq" id="WP_188950925.1">
    <property type="nucleotide sequence ID" value="NZ_BMIB01000001.1"/>
</dbReference>
<evidence type="ECO:0000259" key="2">
    <source>
        <dbReference type="Pfam" id="PF04773"/>
    </source>
</evidence>
<evidence type="ECO:0008006" key="6">
    <source>
        <dbReference type="Google" id="ProtNLM"/>
    </source>
</evidence>
<gene>
    <name evidence="4" type="ORF">GCM10011379_10590</name>
</gene>
<dbReference type="Proteomes" id="UP000627292">
    <property type="component" value="Unassembled WGS sequence"/>
</dbReference>
<dbReference type="Pfam" id="PF04773">
    <property type="entry name" value="FecR"/>
    <property type="match status" value="1"/>
</dbReference>
<reference evidence="4" key="1">
    <citation type="journal article" date="2014" name="Int. J. Syst. Evol. Microbiol.">
        <title>Complete genome sequence of Corynebacterium casei LMG S-19264T (=DSM 44701T), isolated from a smear-ripened cheese.</title>
        <authorList>
            <consortium name="US DOE Joint Genome Institute (JGI-PGF)"/>
            <person name="Walter F."/>
            <person name="Albersmeier A."/>
            <person name="Kalinowski J."/>
            <person name="Ruckert C."/>
        </authorList>
    </citation>
    <scope>NUCLEOTIDE SEQUENCE</scope>
    <source>
        <strain evidence="4">CGMCC 1.15290</strain>
    </source>
</reference>
<dbReference type="PIRSF" id="PIRSF018266">
    <property type="entry name" value="FecR"/>
    <property type="match status" value="1"/>
</dbReference>
<evidence type="ECO:0000256" key="1">
    <source>
        <dbReference type="SAM" id="Phobius"/>
    </source>
</evidence>
<dbReference type="Pfam" id="PF16344">
    <property type="entry name" value="FecR_C"/>
    <property type="match status" value="1"/>
</dbReference>
<dbReference type="Gene3D" id="3.55.50.30">
    <property type="match status" value="1"/>
</dbReference>
<dbReference type="InterPro" id="IPR032508">
    <property type="entry name" value="FecR_C"/>
</dbReference>
<keyword evidence="1" id="KW-1133">Transmembrane helix</keyword>
<protein>
    <recommendedName>
        <fullName evidence="6">FecR family protein</fullName>
    </recommendedName>
</protein>
<proteinExistence type="predicted"/>
<comment type="caution">
    <text evidence="4">The sequence shown here is derived from an EMBL/GenBank/DDBJ whole genome shotgun (WGS) entry which is preliminary data.</text>
</comment>
<reference evidence="4" key="2">
    <citation type="submission" date="2020-09" db="EMBL/GenBank/DDBJ databases">
        <authorList>
            <person name="Sun Q."/>
            <person name="Zhou Y."/>
        </authorList>
    </citation>
    <scope>NUCLEOTIDE SEQUENCE</scope>
    <source>
        <strain evidence="4">CGMCC 1.15290</strain>
    </source>
</reference>
<dbReference type="EMBL" id="BMIB01000001">
    <property type="protein sequence ID" value="GGH61524.1"/>
    <property type="molecule type" value="Genomic_DNA"/>
</dbReference>
<dbReference type="PANTHER" id="PTHR30273">
    <property type="entry name" value="PERIPLASMIC SIGNAL SENSOR AND SIGMA FACTOR ACTIVATOR FECR-RELATED"/>
    <property type="match status" value="1"/>
</dbReference>
<feature type="domain" description="Protein FecR C-terminal" evidence="3">
    <location>
        <begin position="309"/>
        <end position="369"/>
    </location>
</feature>
<dbReference type="GO" id="GO:0016989">
    <property type="term" value="F:sigma factor antagonist activity"/>
    <property type="evidence" value="ECO:0007669"/>
    <property type="project" value="TreeGrafter"/>
</dbReference>
<name>A0A917MSF6_9BACT</name>